<keyword evidence="6 8" id="KW-0411">Iron-sulfur</keyword>
<dbReference type="GO" id="GO:0000287">
    <property type="term" value="F:magnesium ion binding"/>
    <property type="evidence" value="ECO:0007669"/>
    <property type="project" value="UniProtKB-UniRule"/>
</dbReference>
<feature type="binding site" evidence="8">
    <location>
        <position position="37"/>
    </location>
    <ligand>
        <name>[4Fe-4S] cluster</name>
        <dbReference type="ChEBI" id="CHEBI:49883"/>
        <note>4Fe-4S-S-AdoMet</note>
    </ligand>
</feature>
<evidence type="ECO:0000256" key="6">
    <source>
        <dbReference type="ARBA" id="ARBA00023014"/>
    </source>
</evidence>
<dbReference type="InterPro" id="IPR024924">
    <property type="entry name" value="7-CO-7-deazaguanine_synth-like"/>
</dbReference>
<dbReference type="HAMAP" id="MF_00917">
    <property type="entry name" value="QueE"/>
    <property type="match status" value="1"/>
</dbReference>
<evidence type="ECO:0000256" key="5">
    <source>
        <dbReference type="ARBA" id="ARBA00023004"/>
    </source>
</evidence>
<evidence type="ECO:0000256" key="7">
    <source>
        <dbReference type="ARBA" id="ARBA00023239"/>
    </source>
</evidence>
<feature type="binding site" evidence="8">
    <location>
        <position position="41"/>
    </location>
    <ligand>
        <name>[4Fe-4S] cluster</name>
        <dbReference type="ChEBI" id="CHEBI:49883"/>
        <note>4Fe-4S-S-AdoMet</note>
    </ligand>
</feature>
<keyword evidence="4 8" id="KW-0460">Magnesium</keyword>
<evidence type="ECO:0000313" key="10">
    <source>
        <dbReference type="EMBL" id="ABB27778.1"/>
    </source>
</evidence>
<dbReference type="UniPathway" id="UPA00391"/>
<dbReference type="EMBL" id="CP000108">
    <property type="protein sequence ID" value="ABB27778.1"/>
    <property type="molecule type" value="Genomic_DNA"/>
</dbReference>
<feature type="binding site" evidence="8">
    <location>
        <begin position="43"/>
        <end position="45"/>
    </location>
    <ligand>
        <name>S-adenosyl-L-methionine</name>
        <dbReference type="ChEBI" id="CHEBI:59789"/>
    </ligand>
</feature>
<feature type="binding site" evidence="8">
    <location>
        <position position="78"/>
    </location>
    <ligand>
        <name>S-adenosyl-L-methionine</name>
        <dbReference type="ChEBI" id="CHEBI:59789"/>
    </ligand>
</feature>
<dbReference type="CDD" id="cd01335">
    <property type="entry name" value="Radical_SAM"/>
    <property type="match status" value="1"/>
</dbReference>
<dbReference type="GO" id="GO:0016840">
    <property type="term" value="F:carbon-nitrogen lyase activity"/>
    <property type="evidence" value="ECO:0007669"/>
    <property type="project" value="UniProtKB-UniRule"/>
</dbReference>
<keyword evidence="3 8" id="KW-0479">Metal-binding</keyword>
<name>Q3AT97_CHLCH</name>
<keyword evidence="1 8" id="KW-0004">4Fe-4S</keyword>
<feature type="binding site" evidence="8">
    <location>
        <position position="33"/>
    </location>
    <ligand>
        <name>substrate</name>
    </ligand>
</feature>
<dbReference type="PANTHER" id="PTHR42836">
    <property type="entry name" value="7-CARBOXY-7-DEAZAGUANINE SYNTHASE"/>
    <property type="match status" value="1"/>
</dbReference>
<dbReference type="SFLD" id="SFLDS00029">
    <property type="entry name" value="Radical_SAM"/>
    <property type="match status" value="1"/>
</dbReference>
<comment type="function">
    <text evidence="8">Catalyzes the complex heterocyclic radical-mediated conversion of 6-carboxy-5,6,7,8-tetrahydropterin (CPH4) to 7-carboxy-7-deazaguanine (CDG), a step common to the biosynthetic pathways of all 7-deazapurine-containing compounds.</text>
</comment>
<dbReference type="InterPro" id="IPR058240">
    <property type="entry name" value="rSAM_sf"/>
</dbReference>
<proteinExistence type="inferred from homology"/>
<gene>
    <name evidence="8" type="primary">queE</name>
    <name evidence="10" type="ordered locus">Cag_0505</name>
</gene>
<dbReference type="PANTHER" id="PTHR42836:SF1">
    <property type="entry name" value="7-CARBOXY-7-DEAZAGUANINE SYNTHASE"/>
    <property type="match status" value="1"/>
</dbReference>
<comment type="similarity">
    <text evidence="8">Belongs to the radical SAM superfamily. 7-carboxy-7-deazaguanine synthase family.</text>
</comment>
<dbReference type="EC" id="4.3.99.3" evidence="8"/>
<dbReference type="STRING" id="340177.Cag_0505"/>
<keyword evidence="5 8" id="KW-0408">Iron</keyword>
<comment type="catalytic activity">
    <reaction evidence="8">
        <text>6-carboxy-5,6,7,8-tetrahydropterin + H(+) = 7-carboxy-7-carbaguanine + NH4(+)</text>
        <dbReference type="Rhea" id="RHEA:27974"/>
        <dbReference type="ChEBI" id="CHEBI:15378"/>
        <dbReference type="ChEBI" id="CHEBI:28938"/>
        <dbReference type="ChEBI" id="CHEBI:61032"/>
        <dbReference type="ChEBI" id="CHEBI:61036"/>
        <dbReference type="EC" id="4.3.99.3"/>
    </reaction>
</comment>
<evidence type="ECO:0000256" key="3">
    <source>
        <dbReference type="ARBA" id="ARBA00022723"/>
    </source>
</evidence>
<feature type="binding site" evidence="8">
    <location>
        <position position="46"/>
    </location>
    <ligand>
        <name>Mg(2+)</name>
        <dbReference type="ChEBI" id="CHEBI:18420"/>
    </ligand>
</feature>
<feature type="binding site" evidence="8">
    <location>
        <begin position="18"/>
        <end position="20"/>
    </location>
    <ligand>
        <name>substrate</name>
    </ligand>
</feature>
<dbReference type="OrthoDB" id="9792276at2"/>
<dbReference type="GO" id="GO:0008616">
    <property type="term" value="P:tRNA queuosine(34) biosynthetic process"/>
    <property type="evidence" value="ECO:0007669"/>
    <property type="project" value="UniProtKB-UniRule"/>
</dbReference>
<dbReference type="GO" id="GO:1904047">
    <property type="term" value="F:S-adenosyl-L-methionine binding"/>
    <property type="evidence" value="ECO:0007669"/>
    <property type="project" value="UniProtKB-UniRule"/>
</dbReference>
<comment type="pathway">
    <text evidence="8">Purine metabolism; 7-cyano-7-deazaguanine biosynthesis.</text>
</comment>
<feature type="binding site" evidence="8">
    <location>
        <position position="76"/>
    </location>
    <ligand>
        <name>substrate</name>
    </ligand>
</feature>
<dbReference type="PIRSF" id="PIRSF000370">
    <property type="entry name" value="QueE"/>
    <property type="match status" value="1"/>
</dbReference>
<organism evidence="10">
    <name type="scientific">Chlorobium chlorochromatii (strain CaD3)</name>
    <dbReference type="NCBI Taxonomy" id="340177"/>
    <lineage>
        <taxon>Bacteria</taxon>
        <taxon>Pseudomonadati</taxon>
        <taxon>Chlorobiota</taxon>
        <taxon>Chlorobiia</taxon>
        <taxon>Chlorobiales</taxon>
        <taxon>Chlorobiaceae</taxon>
        <taxon>Chlorobium/Pelodictyon group</taxon>
        <taxon>Chlorobium</taxon>
    </lineage>
</organism>
<comment type="cofactor">
    <cofactor evidence="8">
        <name>Mg(2+)</name>
        <dbReference type="ChEBI" id="CHEBI:18420"/>
    </cofactor>
</comment>
<feature type="domain" description="Radical SAM core" evidence="9">
    <location>
        <begin position="24"/>
        <end position="221"/>
    </location>
</feature>
<feature type="binding site" evidence="8">
    <location>
        <position position="44"/>
    </location>
    <ligand>
        <name>[4Fe-4S] cluster</name>
        <dbReference type="ChEBI" id="CHEBI:49883"/>
        <note>4Fe-4S-S-AdoMet</note>
    </ligand>
</feature>
<evidence type="ECO:0000256" key="1">
    <source>
        <dbReference type="ARBA" id="ARBA00022485"/>
    </source>
</evidence>
<keyword evidence="2 8" id="KW-0949">S-adenosyl-L-methionine</keyword>
<reference evidence="10" key="1">
    <citation type="submission" date="2005-08" db="EMBL/GenBank/DDBJ databases">
        <title>Complete sequence of Chlorobium chlorochromatii CaD3.</title>
        <authorList>
            <person name="Copeland A."/>
            <person name="Lucas S."/>
            <person name="Lapidus A."/>
            <person name="Barry K."/>
            <person name="Detter J.C."/>
            <person name="Glavina T."/>
            <person name="Hammon N."/>
            <person name="Israni S."/>
            <person name="Pitluck S."/>
            <person name="Bryant D."/>
            <person name="Schmutz J."/>
            <person name="Larimer F."/>
            <person name="Land M."/>
            <person name="Kyrpides N."/>
            <person name="Ivanova N."/>
            <person name="Richardson P."/>
        </authorList>
    </citation>
    <scope>NUCLEOTIDE SEQUENCE [LARGE SCALE GENOMIC DNA]</scope>
    <source>
        <strain evidence="10">CaD3</strain>
    </source>
</reference>
<dbReference type="InterPro" id="IPR007197">
    <property type="entry name" value="rSAM"/>
</dbReference>
<keyword evidence="8" id="KW-0671">Queuosine biosynthesis</keyword>
<dbReference type="SUPFAM" id="SSF102114">
    <property type="entry name" value="Radical SAM enzymes"/>
    <property type="match status" value="1"/>
</dbReference>
<dbReference type="GO" id="GO:0051539">
    <property type="term" value="F:4 iron, 4 sulfur cluster binding"/>
    <property type="evidence" value="ECO:0007669"/>
    <property type="project" value="UniProtKB-UniRule"/>
</dbReference>
<evidence type="ECO:0000256" key="8">
    <source>
        <dbReference type="HAMAP-Rule" id="MF_00917"/>
    </source>
</evidence>
<dbReference type="AlphaFoldDB" id="Q3AT97"/>
<evidence type="ECO:0000259" key="9">
    <source>
        <dbReference type="PROSITE" id="PS51918"/>
    </source>
</evidence>
<keyword evidence="7 8" id="KW-0456">Lyase</keyword>
<dbReference type="InterPro" id="IPR013785">
    <property type="entry name" value="Aldolase_TIM"/>
</dbReference>
<comment type="cofactor">
    <cofactor evidence="8">
        <name>[4Fe-4S] cluster</name>
        <dbReference type="ChEBI" id="CHEBI:49883"/>
    </cofactor>
    <text evidence="8">Binds 1 [4Fe-4S] cluster. The cluster is coordinated with 3 cysteines and an exchangeable S-adenosyl-L-methionine.</text>
</comment>
<accession>Q3AT97</accession>
<dbReference type="Pfam" id="PF04055">
    <property type="entry name" value="Radical_SAM"/>
    <property type="match status" value="1"/>
</dbReference>
<dbReference type="eggNOG" id="COG0602">
    <property type="taxonomic scope" value="Bacteria"/>
</dbReference>
<comment type="cofactor">
    <cofactor evidence="8">
        <name>S-adenosyl-L-methionine</name>
        <dbReference type="ChEBI" id="CHEBI:59789"/>
    </cofactor>
    <text evidence="8">Binds 1 S-adenosyl-L-methionine per subunit.</text>
</comment>
<sequence length="226" mass="25265">MSQNALNALRISEIFYSIQGEAFFAGFPCAFIRLAGCGHGCNYCDTSYAEEKGELMAQAEIIKQALSYHAPIIEITGGEPLLQPAVYPLMEELCNRGEQVLLETGGFLSVEKVDKRVHKIIDLKAPSSGVAEKNNPANIRLALEAAPEEQRRFEFKMVIANREDYEWAKTLLEEHHIAAASTVTMGTVFGALSPTQLAEWILHDRLPVRLQLQLHKYLWEPSRHGV</sequence>
<evidence type="ECO:0000256" key="2">
    <source>
        <dbReference type="ARBA" id="ARBA00022691"/>
    </source>
</evidence>
<dbReference type="HOGENOM" id="CLU_066739_2_0_10"/>
<protein>
    <recommendedName>
        <fullName evidence="8">7-carboxy-7-deazaguanine synthase</fullName>
        <shortName evidence="8">CDG synthase</shortName>
        <ecNumber evidence="8">4.3.99.3</ecNumber>
    </recommendedName>
    <alternativeName>
        <fullName evidence="8">Queuosine biosynthesis protein QueE</fullName>
    </alternativeName>
</protein>
<comment type="caution">
    <text evidence="8">Lacks conserved residue(s) required for the propagation of feature annotation.</text>
</comment>
<dbReference type="KEGG" id="cch:Cag_0505"/>
<dbReference type="Gene3D" id="3.20.20.70">
    <property type="entry name" value="Aldolase class I"/>
    <property type="match status" value="1"/>
</dbReference>
<evidence type="ECO:0000256" key="4">
    <source>
        <dbReference type="ARBA" id="ARBA00022842"/>
    </source>
</evidence>
<dbReference type="PROSITE" id="PS51918">
    <property type="entry name" value="RADICAL_SAM"/>
    <property type="match status" value="1"/>
</dbReference>
<comment type="subunit">
    <text evidence="8">Homodimer.</text>
</comment>